<dbReference type="RefSeq" id="WP_075037046.1">
    <property type="nucleotide sequence ID" value="NZ_FOSB01000007.1"/>
</dbReference>
<evidence type="ECO:0000313" key="1">
    <source>
        <dbReference type="EMBL" id="SFK10585.1"/>
    </source>
</evidence>
<name>A0A1I3WSU7_HALDA</name>
<dbReference type="Proteomes" id="UP000183557">
    <property type="component" value="Unassembled WGS sequence"/>
</dbReference>
<accession>A0A1I3WSU7</accession>
<keyword evidence="2" id="KW-1185">Reference proteome</keyword>
<sequence length="160" mass="17719">MKRIFRYTFFALILLIVIIIGFLKINPPLAHGSIGTTEDKHTVIVALGNKSLLGSIHITDVSINNNQSTPNAKIQVSDSEKGFMLTDTYALADDTYGMYDYETFSLDPDTSPMITKAIASTVEKSPTTIYGLSITEDTSIDSINLTYRYFGLVFFTTIKV</sequence>
<dbReference type="OrthoDB" id="2474144at2"/>
<reference evidence="2" key="1">
    <citation type="submission" date="2016-10" db="EMBL/GenBank/DDBJ databases">
        <authorList>
            <person name="Varghese N."/>
            <person name="Submissions S."/>
        </authorList>
    </citation>
    <scope>NUCLEOTIDE SEQUENCE [LARGE SCALE GENOMIC DNA]</scope>
    <source>
        <strain evidence="2">CGMCC 1.3704</strain>
    </source>
</reference>
<organism evidence="1 2">
    <name type="scientific">Halobacillus dabanensis</name>
    <dbReference type="NCBI Taxonomy" id="240302"/>
    <lineage>
        <taxon>Bacteria</taxon>
        <taxon>Bacillati</taxon>
        <taxon>Bacillota</taxon>
        <taxon>Bacilli</taxon>
        <taxon>Bacillales</taxon>
        <taxon>Bacillaceae</taxon>
        <taxon>Halobacillus</taxon>
    </lineage>
</organism>
<dbReference type="EMBL" id="FOSB01000007">
    <property type="protein sequence ID" value="SFK10585.1"/>
    <property type="molecule type" value="Genomic_DNA"/>
</dbReference>
<gene>
    <name evidence="1" type="ORF">SAMN04487936_107126</name>
</gene>
<protein>
    <submittedName>
        <fullName evidence="1">Uncharacterized protein</fullName>
    </submittedName>
</protein>
<evidence type="ECO:0000313" key="2">
    <source>
        <dbReference type="Proteomes" id="UP000183557"/>
    </source>
</evidence>
<proteinExistence type="predicted"/>
<dbReference type="AlphaFoldDB" id="A0A1I3WSU7"/>